<organism evidence="8 9">
    <name type="scientific">Propioniciclava flava</name>
    <dbReference type="NCBI Taxonomy" id="2072026"/>
    <lineage>
        <taxon>Bacteria</taxon>
        <taxon>Bacillati</taxon>
        <taxon>Actinomycetota</taxon>
        <taxon>Actinomycetes</taxon>
        <taxon>Propionibacteriales</taxon>
        <taxon>Propionibacteriaceae</taxon>
        <taxon>Propioniciclava</taxon>
    </lineage>
</organism>
<evidence type="ECO:0000256" key="6">
    <source>
        <dbReference type="ARBA" id="ARBA00023002"/>
    </source>
</evidence>
<dbReference type="PANTHER" id="PTHR48109">
    <property type="entry name" value="DIHYDROOROTATE DEHYDROGENASE (QUINONE), MITOCHONDRIAL-RELATED"/>
    <property type="match status" value="1"/>
</dbReference>
<dbReference type="NCBIfam" id="NF005741">
    <property type="entry name" value="PRK07565.1"/>
    <property type="match status" value="1"/>
</dbReference>
<keyword evidence="3" id="KW-0285">Flavoprotein</keyword>
<evidence type="ECO:0000259" key="7">
    <source>
        <dbReference type="Pfam" id="PF01180"/>
    </source>
</evidence>
<dbReference type="InterPro" id="IPR013785">
    <property type="entry name" value="Aldolase_TIM"/>
</dbReference>
<evidence type="ECO:0000256" key="5">
    <source>
        <dbReference type="ARBA" id="ARBA00022975"/>
    </source>
</evidence>
<sequence length="336" mass="35616">MDLTTTYLGLELKHPVVASAGPLSQTLDGVKGLADGGASAVVLYSLFEEQLRAEVARDEALIESHENASPEALDYFPANPITIKSAAYSYLSLLERSASALDVPVIASLNGADLGGWVEFARELADAGASAIELNIYLVPGDTATSGDAVEKRHLEIVSAVTSAVSIPVSVKMSPYFSSPGNMALRLVDAGASGLVLFNRFLQPDVNPETLGMDSAFDLSTTHEGRLPRTWIAALRNHTNASLAGSTGVETADDVIRYLLAGADIVMTTAALVRHGRDYTSELVSGLQSWMLRKEFTSLEQVRGMMALPLVTDADALERGGYVGAIQAAKERYGAL</sequence>
<dbReference type="Proteomes" id="UP000290624">
    <property type="component" value="Unassembled WGS sequence"/>
</dbReference>
<dbReference type="Gene3D" id="3.20.20.70">
    <property type="entry name" value="Aldolase class I"/>
    <property type="match status" value="1"/>
</dbReference>
<protein>
    <submittedName>
        <fullName evidence="8">Dihydroorotate dehydrogenase</fullName>
        <ecNumber evidence="8">1.3.98.1</ecNumber>
    </submittedName>
</protein>
<evidence type="ECO:0000256" key="2">
    <source>
        <dbReference type="ARBA" id="ARBA00004725"/>
    </source>
</evidence>
<dbReference type="InterPro" id="IPR050074">
    <property type="entry name" value="DHO_dehydrogenase"/>
</dbReference>
<name>A0A4Q2EEJ5_9ACTN</name>
<proteinExistence type="predicted"/>
<dbReference type="EC" id="1.3.98.1" evidence="8"/>
<feature type="domain" description="Dihydroorotate dehydrogenase catalytic" evidence="7">
    <location>
        <begin position="99"/>
        <end position="291"/>
    </location>
</feature>
<dbReference type="UniPathway" id="UPA00070"/>
<dbReference type="InterPro" id="IPR012135">
    <property type="entry name" value="Dihydroorotate_DH_1_2"/>
</dbReference>
<keyword evidence="6 8" id="KW-0560">Oxidoreductase</keyword>
<reference evidence="8 9" key="1">
    <citation type="submission" date="2018-01" db="EMBL/GenBank/DDBJ databases">
        <title>Lactibacter flavus gen. nov., sp. nov., a novel bacterium of the family Propionibacteriaceae isolated from raw milk and dairy products.</title>
        <authorList>
            <person name="Wenning M."/>
            <person name="Breitenwieser F."/>
            <person name="Huptas C."/>
            <person name="von Neubeck M."/>
            <person name="Busse H.-J."/>
            <person name="Scherer S."/>
        </authorList>
    </citation>
    <scope>NUCLEOTIDE SEQUENCE [LARGE SCALE GENOMIC DNA]</scope>
    <source>
        <strain evidence="8 9">VG341</strain>
    </source>
</reference>
<dbReference type="EMBL" id="PPCV01000007">
    <property type="protein sequence ID" value="RXW31589.1"/>
    <property type="molecule type" value="Genomic_DNA"/>
</dbReference>
<evidence type="ECO:0000256" key="4">
    <source>
        <dbReference type="ARBA" id="ARBA00022643"/>
    </source>
</evidence>
<dbReference type="GO" id="GO:0005737">
    <property type="term" value="C:cytoplasm"/>
    <property type="evidence" value="ECO:0007669"/>
    <property type="project" value="InterPro"/>
</dbReference>
<dbReference type="PANTHER" id="PTHR48109:SF3">
    <property type="entry name" value="SLL0744 PROTEIN"/>
    <property type="match status" value="1"/>
</dbReference>
<keyword evidence="5" id="KW-0665">Pyrimidine biosynthesis</keyword>
<evidence type="ECO:0000313" key="8">
    <source>
        <dbReference type="EMBL" id="RXW31589.1"/>
    </source>
</evidence>
<dbReference type="PIRSF" id="PIRSF000164">
    <property type="entry name" value="DHO_oxidase"/>
    <property type="match status" value="1"/>
</dbReference>
<accession>A0A4Q2EEJ5</accession>
<comment type="pathway">
    <text evidence="2">Pyrimidine metabolism; UMP biosynthesis via de novo pathway.</text>
</comment>
<evidence type="ECO:0000256" key="1">
    <source>
        <dbReference type="ARBA" id="ARBA00001917"/>
    </source>
</evidence>
<dbReference type="AlphaFoldDB" id="A0A4Q2EEJ5"/>
<dbReference type="GO" id="GO:1990663">
    <property type="term" value="F:dihydroorotate dehydrogenase (fumarate) activity"/>
    <property type="evidence" value="ECO:0007669"/>
    <property type="project" value="UniProtKB-EC"/>
</dbReference>
<comment type="cofactor">
    <cofactor evidence="1">
        <name>FMN</name>
        <dbReference type="ChEBI" id="CHEBI:58210"/>
    </cofactor>
</comment>
<keyword evidence="9" id="KW-1185">Reference proteome</keyword>
<dbReference type="RefSeq" id="WP_129459195.1">
    <property type="nucleotide sequence ID" value="NZ_PPCV01000007.1"/>
</dbReference>
<dbReference type="InterPro" id="IPR005720">
    <property type="entry name" value="Dihydroorotate_DH_cat"/>
</dbReference>
<keyword evidence="4" id="KW-0288">FMN</keyword>
<dbReference type="SUPFAM" id="SSF51395">
    <property type="entry name" value="FMN-linked oxidoreductases"/>
    <property type="match status" value="1"/>
</dbReference>
<dbReference type="GO" id="GO:0006207">
    <property type="term" value="P:'de novo' pyrimidine nucleobase biosynthetic process"/>
    <property type="evidence" value="ECO:0007669"/>
    <property type="project" value="TreeGrafter"/>
</dbReference>
<evidence type="ECO:0000313" key="9">
    <source>
        <dbReference type="Proteomes" id="UP000290624"/>
    </source>
</evidence>
<dbReference type="Pfam" id="PF01180">
    <property type="entry name" value="DHO_dh"/>
    <property type="match status" value="1"/>
</dbReference>
<gene>
    <name evidence="8" type="ORF">C1706_10490</name>
</gene>
<dbReference type="OrthoDB" id="9794954at2"/>
<comment type="caution">
    <text evidence="8">The sequence shown here is derived from an EMBL/GenBank/DDBJ whole genome shotgun (WGS) entry which is preliminary data.</text>
</comment>
<dbReference type="GO" id="GO:0044205">
    <property type="term" value="P:'de novo' UMP biosynthetic process"/>
    <property type="evidence" value="ECO:0007669"/>
    <property type="project" value="UniProtKB-UniPathway"/>
</dbReference>
<evidence type="ECO:0000256" key="3">
    <source>
        <dbReference type="ARBA" id="ARBA00022630"/>
    </source>
</evidence>